<keyword evidence="5" id="KW-0547">Nucleotide-binding</keyword>
<evidence type="ECO:0000256" key="9">
    <source>
        <dbReference type="SAM" id="Coils"/>
    </source>
</evidence>
<evidence type="ECO:0000256" key="5">
    <source>
        <dbReference type="ARBA" id="ARBA00022741"/>
    </source>
</evidence>
<dbReference type="Gene3D" id="3.30.450.40">
    <property type="match status" value="2"/>
</dbReference>
<evidence type="ECO:0000313" key="11">
    <source>
        <dbReference type="EMBL" id="MEJ8848556.1"/>
    </source>
</evidence>
<dbReference type="RefSeq" id="WP_340343691.1">
    <property type="nucleotide sequence ID" value="NZ_JBBKZT010000008.1"/>
</dbReference>
<comment type="catalytic activity">
    <reaction evidence="1">
        <text>ATP + protein L-histidine = ADP + protein N-phospho-L-histidine.</text>
        <dbReference type="EC" id="2.7.13.3"/>
    </reaction>
</comment>
<dbReference type="PROSITE" id="PS50109">
    <property type="entry name" value="HIS_KIN"/>
    <property type="match status" value="1"/>
</dbReference>
<dbReference type="Pfam" id="PF01590">
    <property type="entry name" value="GAF"/>
    <property type="match status" value="2"/>
</dbReference>
<dbReference type="InterPro" id="IPR005467">
    <property type="entry name" value="His_kinase_dom"/>
</dbReference>
<evidence type="ECO:0000256" key="4">
    <source>
        <dbReference type="ARBA" id="ARBA00022679"/>
    </source>
</evidence>
<evidence type="ECO:0000256" key="8">
    <source>
        <dbReference type="ARBA" id="ARBA00023012"/>
    </source>
</evidence>
<dbReference type="SUPFAM" id="SSF55874">
    <property type="entry name" value="ATPase domain of HSP90 chaperone/DNA topoisomerase II/histidine kinase"/>
    <property type="match status" value="1"/>
</dbReference>
<keyword evidence="9" id="KW-0175">Coiled coil</keyword>
<dbReference type="InterPro" id="IPR003018">
    <property type="entry name" value="GAF"/>
</dbReference>
<evidence type="ECO:0000256" key="2">
    <source>
        <dbReference type="ARBA" id="ARBA00012438"/>
    </source>
</evidence>
<organism evidence="11 12">
    <name type="scientific">Variovorax rhizosphaerae</name>
    <dbReference type="NCBI Taxonomy" id="1836200"/>
    <lineage>
        <taxon>Bacteria</taxon>
        <taxon>Pseudomonadati</taxon>
        <taxon>Pseudomonadota</taxon>
        <taxon>Betaproteobacteria</taxon>
        <taxon>Burkholderiales</taxon>
        <taxon>Comamonadaceae</taxon>
        <taxon>Variovorax</taxon>
    </lineage>
</organism>
<keyword evidence="4" id="KW-0808">Transferase</keyword>
<protein>
    <recommendedName>
        <fullName evidence="2">histidine kinase</fullName>
        <ecNumber evidence="2">2.7.13.3</ecNumber>
    </recommendedName>
</protein>
<dbReference type="SUPFAM" id="SSF55781">
    <property type="entry name" value="GAF domain-like"/>
    <property type="match status" value="2"/>
</dbReference>
<keyword evidence="8" id="KW-0902">Two-component regulatory system</keyword>
<keyword evidence="6" id="KW-0418">Kinase</keyword>
<evidence type="ECO:0000256" key="7">
    <source>
        <dbReference type="ARBA" id="ARBA00022840"/>
    </source>
</evidence>
<evidence type="ECO:0000256" key="3">
    <source>
        <dbReference type="ARBA" id="ARBA00022553"/>
    </source>
</evidence>
<dbReference type="SMART" id="SM00065">
    <property type="entry name" value="GAF"/>
    <property type="match status" value="2"/>
</dbReference>
<dbReference type="Proteomes" id="UP001385892">
    <property type="component" value="Unassembled WGS sequence"/>
</dbReference>
<keyword evidence="3" id="KW-0597">Phosphoprotein</keyword>
<dbReference type="Gene3D" id="1.10.287.130">
    <property type="match status" value="1"/>
</dbReference>
<evidence type="ECO:0000313" key="12">
    <source>
        <dbReference type="Proteomes" id="UP001385892"/>
    </source>
</evidence>
<dbReference type="PANTHER" id="PTHR43065">
    <property type="entry name" value="SENSOR HISTIDINE KINASE"/>
    <property type="match status" value="1"/>
</dbReference>
<name>A0ABU8WM10_9BURK</name>
<evidence type="ECO:0000256" key="6">
    <source>
        <dbReference type="ARBA" id="ARBA00022777"/>
    </source>
</evidence>
<comment type="caution">
    <text evidence="11">The sequence shown here is derived from an EMBL/GenBank/DDBJ whole genome shotgun (WGS) entry which is preliminary data.</text>
</comment>
<dbReference type="EMBL" id="JBBKZT010000008">
    <property type="protein sequence ID" value="MEJ8848556.1"/>
    <property type="molecule type" value="Genomic_DNA"/>
</dbReference>
<feature type="coiled-coil region" evidence="9">
    <location>
        <begin position="363"/>
        <end position="390"/>
    </location>
</feature>
<feature type="domain" description="Histidine kinase" evidence="10">
    <location>
        <begin position="399"/>
        <end position="618"/>
    </location>
</feature>
<dbReference type="InterPro" id="IPR003594">
    <property type="entry name" value="HATPase_dom"/>
</dbReference>
<dbReference type="InterPro" id="IPR029016">
    <property type="entry name" value="GAF-like_dom_sf"/>
</dbReference>
<sequence length="622" mass="67401">MNDFSETISLQSDAAPTAPAPFDDLPGFDSMLARLSARLITLRPAEVDAAIAAGLGSIVEALDVDRCALLRLDPDGRSFTRVGIFTRAGLRTSPLHERVFGYPWCIERINRGQSVIFSTADELPPEAHVDKASFNKAGSQSMASIPLVVAGEIYGTLNFLSLDRRREWSEALLSRVRLVAEILGNTIARKHVQEENQRLLAFEQMLVEVAASLISLAPGDVDSAVSNGLQRMAEFLHAERATLWAFDRGSDDLLPGHCWRSANAPEPARVRGRDLPSFMARLKSGWVVRIDGPEESSAAVVSHDRDTLRALGSVSLLALPLKVSGVVVGAISLDTVHTRRAWPEALEPRVRLLGEVFATALARQQAERSMREAQAEAAQHRERLAHIARVHTVGEMSAGITHEVSQPLVAIENYALAARRHAAAGPAANHAKLCELLDKIAAQSSRAGAVMRKLRTMVKRHELEMKRVRIDQIVEESLRFARMEGHLHDVAITLRVAPGLPEVIADDIQIQQVIVNLVRNASDAMSEAANAGASKDLVIEVGALGEAQVFVRIEDTGVGFGEGALERIFEAFFTTKSAGLGIGLSLCRAIVEAHGGRVDGRARPGGGAIFEFTLPIAEEIDQ</sequence>
<dbReference type="Pfam" id="PF02518">
    <property type="entry name" value="HATPase_c"/>
    <property type="match status" value="1"/>
</dbReference>
<dbReference type="Gene3D" id="3.30.565.10">
    <property type="entry name" value="Histidine kinase-like ATPase, C-terminal domain"/>
    <property type="match status" value="1"/>
</dbReference>
<proteinExistence type="predicted"/>
<evidence type="ECO:0000256" key="1">
    <source>
        <dbReference type="ARBA" id="ARBA00000085"/>
    </source>
</evidence>
<keyword evidence="7" id="KW-0067">ATP-binding</keyword>
<accession>A0ABU8WM10</accession>
<evidence type="ECO:0000259" key="10">
    <source>
        <dbReference type="PROSITE" id="PS50109"/>
    </source>
</evidence>
<reference evidence="11 12" key="1">
    <citation type="submission" date="2024-03" db="EMBL/GenBank/DDBJ databases">
        <title>Novel species of the genus Variovorax.</title>
        <authorList>
            <person name="Liu Q."/>
            <person name="Xin Y.-H."/>
        </authorList>
    </citation>
    <scope>NUCLEOTIDE SEQUENCE [LARGE SCALE GENOMIC DNA]</scope>
    <source>
        <strain evidence="11 12">KACC 18900</strain>
    </source>
</reference>
<dbReference type="InterPro" id="IPR036890">
    <property type="entry name" value="HATPase_C_sf"/>
</dbReference>
<dbReference type="SMART" id="SM00387">
    <property type="entry name" value="HATPase_c"/>
    <property type="match status" value="1"/>
</dbReference>
<dbReference type="PRINTS" id="PR00344">
    <property type="entry name" value="BCTRLSENSOR"/>
</dbReference>
<dbReference type="EC" id="2.7.13.3" evidence="2"/>
<keyword evidence="12" id="KW-1185">Reference proteome</keyword>
<dbReference type="InterPro" id="IPR004358">
    <property type="entry name" value="Sig_transdc_His_kin-like_C"/>
</dbReference>
<gene>
    <name evidence="11" type="ORF">WKW82_17990</name>
</gene>
<dbReference type="PANTHER" id="PTHR43065:SF10">
    <property type="entry name" value="PEROXIDE STRESS-ACTIVATED HISTIDINE KINASE MAK3"/>
    <property type="match status" value="1"/>
</dbReference>